<proteinExistence type="predicted"/>
<evidence type="ECO:0000313" key="1">
    <source>
        <dbReference type="EMBL" id="MCC3803880.1"/>
    </source>
</evidence>
<organism evidence="1 2">
    <name type="scientific">Vibrio parahaemolyticus</name>
    <dbReference type="NCBI Taxonomy" id="670"/>
    <lineage>
        <taxon>Bacteria</taxon>
        <taxon>Pseudomonadati</taxon>
        <taxon>Pseudomonadota</taxon>
        <taxon>Gammaproteobacteria</taxon>
        <taxon>Vibrionales</taxon>
        <taxon>Vibrionaceae</taxon>
        <taxon>Vibrio</taxon>
    </lineage>
</organism>
<dbReference type="RefSeq" id="WP_228085554.1">
    <property type="nucleotide sequence ID" value="NZ_JACVHL010000002.1"/>
</dbReference>
<sequence>MASKWISIKYKNRLLDCGTEPPLEVPVKRKLQHWFTNNIQEHEMIRVEASDHNWVTADDRSELDHNWNVIEWLETPEITAKSA</sequence>
<name>A0A9Q3YKB9_VIBPH</name>
<accession>A0A9Q3YKB9</accession>
<dbReference type="AlphaFoldDB" id="A0A9Q3YKB9"/>
<evidence type="ECO:0000313" key="2">
    <source>
        <dbReference type="Proteomes" id="UP000726777"/>
    </source>
</evidence>
<dbReference type="EMBL" id="JACVHL010000002">
    <property type="protein sequence ID" value="MCC3803880.1"/>
    <property type="molecule type" value="Genomic_DNA"/>
</dbReference>
<protein>
    <submittedName>
        <fullName evidence="1">Uncharacterized protein</fullName>
    </submittedName>
</protein>
<dbReference type="Proteomes" id="UP000726777">
    <property type="component" value="Unassembled WGS sequence"/>
</dbReference>
<reference evidence="1" key="1">
    <citation type="submission" date="2020-09" db="EMBL/GenBank/DDBJ databases">
        <title>Genome sequence of Vibrio parahaemolyticus isolates.</title>
        <authorList>
            <person name="Hammerl J.A."/>
            <person name="Strauch E."/>
        </authorList>
    </citation>
    <scope>NUCLEOTIDE SEQUENCE</scope>
    <source>
        <strain evidence="1">17-VB00146</strain>
    </source>
</reference>
<comment type="caution">
    <text evidence="1">The sequence shown here is derived from an EMBL/GenBank/DDBJ whole genome shotgun (WGS) entry which is preliminary data.</text>
</comment>
<gene>
    <name evidence="1" type="ORF">IB292_02400</name>
</gene>